<dbReference type="Gene3D" id="3.40.50.2300">
    <property type="match status" value="1"/>
</dbReference>
<dbReference type="InterPro" id="IPR050595">
    <property type="entry name" value="Bact_response_regulator"/>
</dbReference>
<organism evidence="5 6">
    <name type="scientific">Colwellia chukchiensis</name>
    <dbReference type="NCBI Taxonomy" id="641665"/>
    <lineage>
        <taxon>Bacteria</taxon>
        <taxon>Pseudomonadati</taxon>
        <taxon>Pseudomonadota</taxon>
        <taxon>Gammaproteobacteria</taxon>
        <taxon>Alteromonadales</taxon>
        <taxon>Colwelliaceae</taxon>
        <taxon>Colwellia</taxon>
    </lineage>
</organism>
<name>A0A1H7FUM4_9GAMM</name>
<evidence type="ECO:0000259" key="4">
    <source>
        <dbReference type="PROSITE" id="PS50110"/>
    </source>
</evidence>
<dbReference type="CDD" id="cd00156">
    <property type="entry name" value="REC"/>
    <property type="match status" value="1"/>
</dbReference>
<dbReference type="SUPFAM" id="SSF52172">
    <property type="entry name" value="CheY-like"/>
    <property type="match status" value="1"/>
</dbReference>
<dbReference type="RefSeq" id="WP_085283233.1">
    <property type="nucleotide sequence ID" value="NZ_FOBI01000001.1"/>
</dbReference>
<reference evidence="6" key="1">
    <citation type="submission" date="2016-10" db="EMBL/GenBank/DDBJ databases">
        <authorList>
            <person name="Varghese N."/>
            <person name="Submissions S."/>
        </authorList>
    </citation>
    <scope>NUCLEOTIDE SEQUENCE [LARGE SCALE GENOMIC DNA]</scope>
    <source>
        <strain evidence="6">CGMCC 1.9127</strain>
    </source>
</reference>
<dbReference type="PROSITE" id="PS50110">
    <property type="entry name" value="RESPONSE_REGULATORY"/>
    <property type="match status" value="1"/>
</dbReference>
<dbReference type="InterPro" id="IPR011006">
    <property type="entry name" value="CheY-like_superfamily"/>
</dbReference>
<dbReference type="Proteomes" id="UP000199297">
    <property type="component" value="Unassembled WGS sequence"/>
</dbReference>
<proteinExistence type="predicted"/>
<evidence type="ECO:0000313" key="6">
    <source>
        <dbReference type="Proteomes" id="UP000199297"/>
    </source>
</evidence>
<dbReference type="Pfam" id="PF00072">
    <property type="entry name" value="Response_reg"/>
    <property type="match status" value="1"/>
</dbReference>
<dbReference type="PANTHER" id="PTHR44591:SF3">
    <property type="entry name" value="RESPONSE REGULATORY DOMAIN-CONTAINING PROTEIN"/>
    <property type="match status" value="1"/>
</dbReference>
<dbReference type="PANTHER" id="PTHR44591">
    <property type="entry name" value="STRESS RESPONSE REGULATOR PROTEIN 1"/>
    <property type="match status" value="1"/>
</dbReference>
<evidence type="ECO:0000313" key="5">
    <source>
        <dbReference type="EMBL" id="SEK29796.1"/>
    </source>
</evidence>
<sequence length="405" mass="45820">MVDVSQVILFSEDRDADKLLISTLTKHNQKPAVVGNIEGIVEHLKESTPKVILVSTAQFQDSLSVFYSALDKVTDDKLCEHFFVSLVSRFDEAEAYNAYRNGIIDDYLVARPLYEIHRPILICEQLLTELGFAKKEKPGLEYIYRAEKYSDDVRALLAKGLERKEQMKDELESSVTTIEKALDNAAEKIQKHQSASLDLEKLKQTLAKIKSDEIRPELLKLQSKALNLLQTVVQDSKDIFSSTITESTPPTGLEAKTYNKFQELQLNSQNVDIPKAAKKVKVLLVEDDPISIHLTTEILTLYNIDLDTAFTGRRALACLKTKQYDLVFIDINLPDTNGAYILDQIKQDTKNKTTHAVMLTANRQKKTALDCLNRGAKNYIVKPLRQEIFLAICEKLKISVTKKSK</sequence>
<accession>A0A1H7FUM4</accession>
<evidence type="ECO:0000256" key="2">
    <source>
        <dbReference type="PROSITE-ProRule" id="PRU00169"/>
    </source>
</evidence>
<feature type="domain" description="Response regulatory" evidence="4">
    <location>
        <begin position="281"/>
        <end position="397"/>
    </location>
</feature>
<dbReference type="InterPro" id="IPR001789">
    <property type="entry name" value="Sig_transdc_resp-reg_receiver"/>
</dbReference>
<gene>
    <name evidence="5" type="ORF">SAMN05216262_1017</name>
</gene>
<keyword evidence="6" id="KW-1185">Reference proteome</keyword>
<feature type="coiled-coil region" evidence="3">
    <location>
        <begin position="161"/>
        <end position="212"/>
    </location>
</feature>
<keyword evidence="3" id="KW-0175">Coiled coil</keyword>
<dbReference type="STRING" id="641665.GCA_002104455_00695"/>
<evidence type="ECO:0000256" key="1">
    <source>
        <dbReference type="ARBA" id="ARBA00022553"/>
    </source>
</evidence>
<evidence type="ECO:0000256" key="3">
    <source>
        <dbReference type="SAM" id="Coils"/>
    </source>
</evidence>
<dbReference type="AlphaFoldDB" id="A0A1H7FUM4"/>
<dbReference type="EMBL" id="FOBI01000001">
    <property type="protein sequence ID" value="SEK29796.1"/>
    <property type="molecule type" value="Genomic_DNA"/>
</dbReference>
<dbReference type="OrthoDB" id="9802426at2"/>
<protein>
    <submittedName>
        <fullName evidence="5">Response regulator receiver domain-containing protein</fullName>
    </submittedName>
</protein>
<keyword evidence="1 2" id="KW-0597">Phosphoprotein</keyword>
<dbReference type="GO" id="GO:0000160">
    <property type="term" value="P:phosphorelay signal transduction system"/>
    <property type="evidence" value="ECO:0007669"/>
    <property type="project" value="InterPro"/>
</dbReference>
<feature type="modified residue" description="4-aspartylphosphate" evidence="2">
    <location>
        <position position="330"/>
    </location>
</feature>
<dbReference type="SMART" id="SM00448">
    <property type="entry name" value="REC"/>
    <property type="match status" value="1"/>
</dbReference>